<protein>
    <submittedName>
        <fullName evidence="1">Uncharacterized protein</fullName>
    </submittedName>
</protein>
<evidence type="ECO:0000313" key="1">
    <source>
        <dbReference type="EMBL" id="KAF1963659.1"/>
    </source>
</evidence>
<dbReference type="AlphaFoldDB" id="A0A6A5UI69"/>
<name>A0A6A5UI69_9PLEO</name>
<proteinExistence type="predicted"/>
<gene>
    <name evidence="1" type="ORF">CC80DRAFT_487002</name>
</gene>
<keyword evidence="2" id="KW-1185">Reference proteome</keyword>
<dbReference type="Proteomes" id="UP000800035">
    <property type="component" value="Unassembled WGS sequence"/>
</dbReference>
<organism evidence="1 2">
    <name type="scientific">Byssothecium circinans</name>
    <dbReference type="NCBI Taxonomy" id="147558"/>
    <lineage>
        <taxon>Eukaryota</taxon>
        <taxon>Fungi</taxon>
        <taxon>Dikarya</taxon>
        <taxon>Ascomycota</taxon>
        <taxon>Pezizomycotina</taxon>
        <taxon>Dothideomycetes</taxon>
        <taxon>Pleosporomycetidae</taxon>
        <taxon>Pleosporales</taxon>
        <taxon>Massarineae</taxon>
        <taxon>Massarinaceae</taxon>
        <taxon>Byssothecium</taxon>
    </lineage>
</organism>
<accession>A0A6A5UI69</accession>
<sequence length="227" mass="26166">MRAETHGFELFVNKQIIIKAYTLALGDGPSLSDQLSNFIHRTRNVQLAHLSTIHLSWTHPFTGSPDFLWMTHIGSEDVAKVAVIARAYPNIQFKYRVPGLFRSNVNLLKNSLAAKLWFMEFDYDNITRVQAFVRDTQFDLGPGRSYRFHRFAHHATTAEIARWRHGIPLADLQAPNLRFYPDVDVGELDWEMLAAEVALVESAPQRSGEEARDVWLKWFKHIYENGI</sequence>
<evidence type="ECO:0000313" key="2">
    <source>
        <dbReference type="Proteomes" id="UP000800035"/>
    </source>
</evidence>
<reference evidence="1" key="1">
    <citation type="journal article" date="2020" name="Stud. Mycol.">
        <title>101 Dothideomycetes genomes: a test case for predicting lifestyles and emergence of pathogens.</title>
        <authorList>
            <person name="Haridas S."/>
            <person name="Albert R."/>
            <person name="Binder M."/>
            <person name="Bloem J."/>
            <person name="Labutti K."/>
            <person name="Salamov A."/>
            <person name="Andreopoulos B."/>
            <person name="Baker S."/>
            <person name="Barry K."/>
            <person name="Bills G."/>
            <person name="Bluhm B."/>
            <person name="Cannon C."/>
            <person name="Castanera R."/>
            <person name="Culley D."/>
            <person name="Daum C."/>
            <person name="Ezra D."/>
            <person name="Gonzalez J."/>
            <person name="Henrissat B."/>
            <person name="Kuo A."/>
            <person name="Liang C."/>
            <person name="Lipzen A."/>
            <person name="Lutzoni F."/>
            <person name="Magnuson J."/>
            <person name="Mondo S."/>
            <person name="Nolan M."/>
            <person name="Ohm R."/>
            <person name="Pangilinan J."/>
            <person name="Park H.-J."/>
            <person name="Ramirez L."/>
            <person name="Alfaro M."/>
            <person name="Sun H."/>
            <person name="Tritt A."/>
            <person name="Yoshinaga Y."/>
            <person name="Zwiers L.-H."/>
            <person name="Turgeon B."/>
            <person name="Goodwin S."/>
            <person name="Spatafora J."/>
            <person name="Crous P."/>
            <person name="Grigoriev I."/>
        </authorList>
    </citation>
    <scope>NUCLEOTIDE SEQUENCE</scope>
    <source>
        <strain evidence="1">CBS 675.92</strain>
    </source>
</reference>
<dbReference type="EMBL" id="ML976977">
    <property type="protein sequence ID" value="KAF1963659.1"/>
    <property type="molecule type" value="Genomic_DNA"/>
</dbReference>